<sequence length="216" mass="22786">MIFVHTWQFFLSHTQQVVQATEQQLYLVAIPMILAIVIAIPLTILSTRVKALYGPVIWFANAMQTIPSLALLALMIAIGMGIGTVPAVIALFLYALMPIVRNTYVGIQGVDDGVKDAARGMGVTTWQMLFIVELPLALRVIIAGVRSALVATVGFATLASLIGAGGLGNLIMEGMGMASNSIVLAGTVPAIILAFLADGIMGLIERALTPRGLKVS</sequence>
<feature type="transmembrane region" description="Helical" evidence="6">
    <location>
        <begin position="66"/>
        <end position="97"/>
    </location>
</feature>
<dbReference type="Gene3D" id="1.10.3720.10">
    <property type="entry name" value="MetI-like"/>
    <property type="match status" value="1"/>
</dbReference>
<name>A0A7Y0L2T6_9FIRM</name>
<organism evidence="8 9">
    <name type="scientific">Sulfobacillus harzensis</name>
    <dbReference type="NCBI Taxonomy" id="2729629"/>
    <lineage>
        <taxon>Bacteria</taxon>
        <taxon>Bacillati</taxon>
        <taxon>Bacillota</taxon>
        <taxon>Clostridia</taxon>
        <taxon>Eubacteriales</taxon>
        <taxon>Clostridiales Family XVII. Incertae Sedis</taxon>
        <taxon>Sulfobacillus</taxon>
    </lineage>
</organism>
<feature type="transmembrane region" description="Helical" evidence="6">
    <location>
        <begin position="182"/>
        <end position="204"/>
    </location>
</feature>
<dbReference type="Proteomes" id="UP000533476">
    <property type="component" value="Unassembled WGS sequence"/>
</dbReference>
<keyword evidence="2 6" id="KW-0813">Transport</keyword>
<dbReference type="EMBL" id="JABBVZ010000006">
    <property type="protein sequence ID" value="NMP21360.1"/>
    <property type="molecule type" value="Genomic_DNA"/>
</dbReference>
<evidence type="ECO:0000256" key="4">
    <source>
        <dbReference type="ARBA" id="ARBA00022989"/>
    </source>
</evidence>
<evidence type="ECO:0000256" key="6">
    <source>
        <dbReference type="RuleBase" id="RU363032"/>
    </source>
</evidence>
<keyword evidence="5 6" id="KW-0472">Membrane</keyword>
<protein>
    <submittedName>
        <fullName evidence="8">ABC transporter permease</fullName>
    </submittedName>
</protein>
<comment type="caution">
    <text evidence="8">The sequence shown here is derived from an EMBL/GenBank/DDBJ whole genome shotgun (WGS) entry which is preliminary data.</text>
</comment>
<dbReference type="FunFam" id="1.10.3720.10:FF:000001">
    <property type="entry name" value="Glycine betaine ABC transporter, permease"/>
    <property type="match status" value="1"/>
</dbReference>
<accession>A0A7Y0L2T6</accession>
<dbReference type="Pfam" id="PF00528">
    <property type="entry name" value="BPD_transp_1"/>
    <property type="match status" value="1"/>
</dbReference>
<feature type="transmembrane region" description="Helical" evidence="6">
    <location>
        <begin position="117"/>
        <end position="136"/>
    </location>
</feature>
<dbReference type="PANTHER" id="PTHR30177">
    <property type="entry name" value="GLYCINE BETAINE/L-PROLINE TRANSPORT SYSTEM PERMEASE PROTEIN PROW"/>
    <property type="match status" value="1"/>
</dbReference>
<evidence type="ECO:0000313" key="9">
    <source>
        <dbReference type="Proteomes" id="UP000533476"/>
    </source>
</evidence>
<dbReference type="PROSITE" id="PS50928">
    <property type="entry name" value="ABC_TM1"/>
    <property type="match status" value="1"/>
</dbReference>
<dbReference type="GO" id="GO:0005886">
    <property type="term" value="C:plasma membrane"/>
    <property type="evidence" value="ECO:0007669"/>
    <property type="project" value="UniProtKB-SubCell"/>
</dbReference>
<dbReference type="GO" id="GO:0055085">
    <property type="term" value="P:transmembrane transport"/>
    <property type="evidence" value="ECO:0007669"/>
    <property type="project" value="InterPro"/>
</dbReference>
<evidence type="ECO:0000256" key="1">
    <source>
        <dbReference type="ARBA" id="ARBA00004141"/>
    </source>
</evidence>
<dbReference type="AlphaFoldDB" id="A0A7Y0L2T6"/>
<evidence type="ECO:0000313" key="8">
    <source>
        <dbReference type="EMBL" id="NMP21360.1"/>
    </source>
</evidence>
<dbReference type="GO" id="GO:0031460">
    <property type="term" value="P:glycine betaine transport"/>
    <property type="evidence" value="ECO:0007669"/>
    <property type="project" value="TreeGrafter"/>
</dbReference>
<feature type="transmembrane region" description="Helical" evidence="6">
    <location>
        <begin position="25"/>
        <end position="45"/>
    </location>
</feature>
<feature type="transmembrane region" description="Helical" evidence="6">
    <location>
        <begin position="148"/>
        <end position="170"/>
    </location>
</feature>
<dbReference type="InterPro" id="IPR035906">
    <property type="entry name" value="MetI-like_sf"/>
</dbReference>
<dbReference type="InterPro" id="IPR051204">
    <property type="entry name" value="ABC_transp_perm/SBD"/>
</dbReference>
<evidence type="ECO:0000256" key="2">
    <source>
        <dbReference type="ARBA" id="ARBA00022448"/>
    </source>
</evidence>
<gene>
    <name evidence="8" type="ORF">HIJ39_03185</name>
</gene>
<evidence type="ECO:0000259" key="7">
    <source>
        <dbReference type="PROSITE" id="PS50928"/>
    </source>
</evidence>
<keyword evidence="4 6" id="KW-1133">Transmembrane helix</keyword>
<dbReference type="CDD" id="cd06261">
    <property type="entry name" value="TM_PBP2"/>
    <property type="match status" value="1"/>
</dbReference>
<evidence type="ECO:0000256" key="5">
    <source>
        <dbReference type="ARBA" id="ARBA00023136"/>
    </source>
</evidence>
<keyword evidence="3 6" id="KW-0812">Transmembrane</keyword>
<comment type="subcellular location">
    <subcellularLocation>
        <location evidence="6">Cell membrane</location>
        <topology evidence="6">Multi-pass membrane protein</topology>
    </subcellularLocation>
    <subcellularLocation>
        <location evidence="1">Membrane</location>
        <topology evidence="1">Multi-pass membrane protein</topology>
    </subcellularLocation>
</comment>
<dbReference type="SUPFAM" id="SSF161098">
    <property type="entry name" value="MetI-like"/>
    <property type="match status" value="1"/>
</dbReference>
<keyword evidence="9" id="KW-1185">Reference proteome</keyword>
<evidence type="ECO:0000256" key="3">
    <source>
        <dbReference type="ARBA" id="ARBA00022692"/>
    </source>
</evidence>
<reference evidence="8 9" key="1">
    <citation type="submission" date="2020-04" db="EMBL/GenBank/DDBJ databases">
        <authorList>
            <person name="Zhang R."/>
            <person name="Schippers A."/>
        </authorList>
    </citation>
    <scope>NUCLEOTIDE SEQUENCE [LARGE SCALE GENOMIC DNA]</scope>
    <source>
        <strain evidence="8 9">DSM 109850</strain>
    </source>
</reference>
<feature type="domain" description="ABC transmembrane type-1" evidence="7">
    <location>
        <begin position="21"/>
        <end position="201"/>
    </location>
</feature>
<dbReference type="InterPro" id="IPR000515">
    <property type="entry name" value="MetI-like"/>
</dbReference>
<dbReference type="RefSeq" id="WP_169096616.1">
    <property type="nucleotide sequence ID" value="NZ_JABBVZ010000006.1"/>
</dbReference>
<dbReference type="PANTHER" id="PTHR30177:SF4">
    <property type="entry name" value="OSMOPROTECTANT IMPORT PERMEASE PROTEIN OSMW"/>
    <property type="match status" value="1"/>
</dbReference>
<comment type="similarity">
    <text evidence="6">Belongs to the binding-protein-dependent transport system permease family.</text>
</comment>
<proteinExistence type="inferred from homology"/>